<evidence type="ECO:0000313" key="2">
    <source>
        <dbReference type="RefSeq" id="XP_075098808.1"/>
    </source>
</evidence>
<sequence length="141" mass="15457">MEKPSFHISKEMITFNITQLIKSHLKKINFGNNWEDVCNMYEVQVVMNCFIMVKWLKPPPVFMKLNSDGSCLDGNCGGGGIVRGSDGCLIMAYSLPLGQGTSNTAEASALLYGLKWCINNGFNSIIGETDSLILQNSVIGE</sequence>
<evidence type="ECO:0000313" key="1">
    <source>
        <dbReference type="Proteomes" id="UP000790787"/>
    </source>
</evidence>
<dbReference type="Proteomes" id="UP000790787">
    <property type="component" value="Chromosome 22"/>
</dbReference>
<name>A0AC58TNJ6_TOBAC</name>
<reference evidence="2" key="2">
    <citation type="submission" date="2025-08" db="UniProtKB">
        <authorList>
            <consortium name="RefSeq"/>
        </authorList>
    </citation>
    <scope>IDENTIFICATION</scope>
    <source>
        <tissue evidence="2">Leaf</tissue>
    </source>
</reference>
<keyword evidence="1" id="KW-1185">Reference proteome</keyword>
<dbReference type="RefSeq" id="XP_075098808.1">
    <property type="nucleotide sequence ID" value="XM_075242707.1"/>
</dbReference>
<organism evidence="1 2">
    <name type="scientific">Nicotiana tabacum</name>
    <name type="common">Common tobacco</name>
    <dbReference type="NCBI Taxonomy" id="4097"/>
    <lineage>
        <taxon>Eukaryota</taxon>
        <taxon>Viridiplantae</taxon>
        <taxon>Streptophyta</taxon>
        <taxon>Embryophyta</taxon>
        <taxon>Tracheophyta</taxon>
        <taxon>Spermatophyta</taxon>
        <taxon>Magnoliopsida</taxon>
        <taxon>eudicotyledons</taxon>
        <taxon>Gunneridae</taxon>
        <taxon>Pentapetalae</taxon>
        <taxon>asterids</taxon>
        <taxon>lamiids</taxon>
        <taxon>Solanales</taxon>
        <taxon>Solanaceae</taxon>
        <taxon>Nicotianoideae</taxon>
        <taxon>Nicotianeae</taxon>
        <taxon>Nicotiana</taxon>
    </lineage>
</organism>
<proteinExistence type="predicted"/>
<accession>A0AC58TNJ6</accession>
<protein>
    <submittedName>
        <fullName evidence="2">Uncharacterized protein LOC142175727</fullName>
    </submittedName>
</protein>
<reference evidence="1" key="1">
    <citation type="journal article" date="2014" name="Nat. Commun.">
        <title>The tobacco genome sequence and its comparison with those of tomato and potato.</title>
        <authorList>
            <person name="Sierro N."/>
            <person name="Battey J.N."/>
            <person name="Ouadi S."/>
            <person name="Bakaher N."/>
            <person name="Bovet L."/>
            <person name="Willig A."/>
            <person name="Goepfert S."/>
            <person name="Peitsch M.C."/>
            <person name="Ivanov N.V."/>
        </authorList>
    </citation>
    <scope>NUCLEOTIDE SEQUENCE [LARGE SCALE GENOMIC DNA]</scope>
</reference>
<gene>
    <name evidence="2" type="primary">LOC142175727</name>
</gene>